<proteinExistence type="predicted"/>
<evidence type="ECO:0000313" key="2">
    <source>
        <dbReference type="EMBL" id="ANL87557.1"/>
    </source>
</evidence>
<geneLocation type="plasmid" evidence="2 3">
    <name>pRphaN771c</name>
</geneLocation>
<keyword evidence="2" id="KW-0614">Plasmid</keyword>
<evidence type="ECO:0000256" key="1">
    <source>
        <dbReference type="SAM" id="MobiDB-lite"/>
    </source>
</evidence>
<evidence type="ECO:0000313" key="3">
    <source>
        <dbReference type="Proteomes" id="UP000078551"/>
    </source>
</evidence>
<keyword evidence="3" id="KW-1185">Reference proteome</keyword>
<sequence length="77" mass="7871">MNVHLAPPSALPGISPTRGEIGWAYPLAPTSIVWGDTIRASISPLVGVRRTGRDPRLDPGSGRTEGGNAPSAGALCP</sequence>
<name>A0ABM6CH08_9HYPH</name>
<reference evidence="2 3" key="1">
    <citation type="submission" date="2015-11" db="EMBL/GenBank/DDBJ databases">
        <title>The limits of bacterial species coexistence and the symbiotic plasmid transference in sympatric Rhizobium populations.</title>
        <authorList>
            <person name="Perez-Carrascal O.M."/>
            <person name="VanInsberghe D."/>
            <person name="Juarez S."/>
            <person name="Polz M.F."/>
            <person name="Vinuesa P."/>
            <person name="Gonzalez V."/>
        </authorList>
    </citation>
    <scope>NUCLEOTIDE SEQUENCE [LARGE SCALE GENOMIC DNA]</scope>
    <source>
        <strain evidence="2 3">N771</strain>
        <plasmid evidence="2 3">pRphaN771c</plasmid>
    </source>
</reference>
<organism evidence="2 3">
    <name type="scientific">Rhizobium phaseoli</name>
    <dbReference type="NCBI Taxonomy" id="396"/>
    <lineage>
        <taxon>Bacteria</taxon>
        <taxon>Pseudomonadati</taxon>
        <taxon>Pseudomonadota</taxon>
        <taxon>Alphaproteobacteria</taxon>
        <taxon>Hyphomicrobiales</taxon>
        <taxon>Rhizobiaceae</taxon>
        <taxon>Rhizobium/Agrobacterium group</taxon>
        <taxon>Rhizobium</taxon>
    </lineage>
</organism>
<feature type="region of interest" description="Disordered" evidence="1">
    <location>
        <begin position="49"/>
        <end position="77"/>
    </location>
</feature>
<dbReference type="EMBL" id="CP013571">
    <property type="protein sequence ID" value="ANL87557.1"/>
    <property type="molecule type" value="Genomic_DNA"/>
</dbReference>
<protein>
    <submittedName>
        <fullName evidence="2">Uncharacterized protein</fullName>
    </submittedName>
</protein>
<accession>A0ABM6CH08</accession>
<dbReference type="Proteomes" id="UP000078551">
    <property type="component" value="Plasmid pRphaN771c"/>
</dbReference>
<gene>
    <name evidence="2" type="ORF">AMC81_PC00082</name>
</gene>